<dbReference type="Proteomes" id="UP001187734">
    <property type="component" value="Unassembled WGS sequence"/>
</dbReference>
<dbReference type="AlphaFoldDB" id="A0AAE8LZT5"/>
<dbReference type="SUPFAM" id="SSF56112">
    <property type="entry name" value="Protein kinase-like (PK-like)"/>
    <property type="match status" value="1"/>
</dbReference>
<proteinExistence type="predicted"/>
<evidence type="ECO:0000313" key="2">
    <source>
        <dbReference type="Proteomes" id="UP001187734"/>
    </source>
</evidence>
<dbReference type="Gene3D" id="1.10.510.10">
    <property type="entry name" value="Transferase(Phosphotransferase) domain 1"/>
    <property type="match status" value="1"/>
</dbReference>
<comment type="caution">
    <text evidence="1">The sequence shown here is derived from an EMBL/GenBank/DDBJ whole genome shotgun (WGS) entry which is preliminary data.</text>
</comment>
<keyword evidence="2" id="KW-1185">Reference proteome</keyword>
<dbReference type="EMBL" id="ONZP01000041">
    <property type="protein sequence ID" value="SPJ71500.1"/>
    <property type="molecule type" value="Genomic_DNA"/>
</dbReference>
<sequence>MAETSDDRTASPLLMQPVILSMEVDDEDSFESEYRLRIGNQVKYLTISPKTFNRDTLSFPIQSLPPLPYEEEWTVAHISRDEASGDLKTSISNRTLAGVRCRWHHTQVDCLELEKTKQLTAMAFEAVSHSVLPVTLPSATIIAKIARFEWELPRIEQETRAYRLLEGSGLAPRFLGHIHENGRIMGFLIEKIEGRSASFQDLSICETALGKLHELGLTHRDVNRYNFLVTEEGVKLLDFECLLENASPKAMRKELESVRAELVDESGRGGGFIFHCDSN</sequence>
<gene>
    <name evidence="1" type="ORF">FTOL_01228</name>
</gene>
<name>A0AAE8LZT5_9HYPO</name>
<organism evidence="1 2">
    <name type="scientific">Fusarium torulosum</name>
    <dbReference type="NCBI Taxonomy" id="33205"/>
    <lineage>
        <taxon>Eukaryota</taxon>
        <taxon>Fungi</taxon>
        <taxon>Dikarya</taxon>
        <taxon>Ascomycota</taxon>
        <taxon>Pezizomycotina</taxon>
        <taxon>Sordariomycetes</taxon>
        <taxon>Hypocreomycetidae</taxon>
        <taxon>Hypocreales</taxon>
        <taxon>Nectriaceae</taxon>
        <taxon>Fusarium</taxon>
    </lineage>
</organism>
<protein>
    <recommendedName>
        <fullName evidence="3">Alpha-galactosidase A</fullName>
    </recommendedName>
</protein>
<evidence type="ECO:0008006" key="3">
    <source>
        <dbReference type="Google" id="ProtNLM"/>
    </source>
</evidence>
<accession>A0AAE8LZT5</accession>
<evidence type="ECO:0000313" key="1">
    <source>
        <dbReference type="EMBL" id="SPJ71500.1"/>
    </source>
</evidence>
<dbReference type="InterPro" id="IPR011009">
    <property type="entry name" value="Kinase-like_dom_sf"/>
</dbReference>
<reference evidence="1" key="1">
    <citation type="submission" date="2018-03" db="EMBL/GenBank/DDBJ databases">
        <authorList>
            <person name="Guldener U."/>
        </authorList>
    </citation>
    <scope>NUCLEOTIDE SEQUENCE</scope>
</reference>